<evidence type="ECO:0000256" key="1">
    <source>
        <dbReference type="ARBA" id="ARBA00023125"/>
    </source>
</evidence>
<dbReference type="Proteomes" id="UP000093199">
    <property type="component" value="Unassembled WGS sequence"/>
</dbReference>
<dbReference type="InterPro" id="IPR047057">
    <property type="entry name" value="MerR_fam"/>
</dbReference>
<dbReference type="CDD" id="cd01107">
    <property type="entry name" value="HTH_BmrR"/>
    <property type="match status" value="1"/>
</dbReference>
<dbReference type="PROSITE" id="PS50937">
    <property type="entry name" value="HTH_MERR_2"/>
    <property type="match status" value="1"/>
</dbReference>
<dbReference type="InterPro" id="IPR000551">
    <property type="entry name" value="MerR-type_HTH_dom"/>
</dbReference>
<dbReference type="AlphaFoldDB" id="A0A1C0Y6W9"/>
<dbReference type="SUPFAM" id="SSF55136">
    <property type="entry name" value="Probable bacterial effector-binding domain"/>
    <property type="match status" value="1"/>
</dbReference>
<dbReference type="Pfam" id="PF13411">
    <property type="entry name" value="MerR_1"/>
    <property type="match status" value="1"/>
</dbReference>
<dbReference type="SMART" id="SM00422">
    <property type="entry name" value="HTH_MERR"/>
    <property type="match status" value="1"/>
</dbReference>
<keyword evidence="4" id="KW-1185">Reference proteome</keyword>
<dbReference type="STRING" id="33978.A6M13_05765"/>
<dbReference type="PANTHER" id="PTHR30204:SF96">
    <property type="entry name" value="CHROMOSOME-ANCHORING PROTEIN RACA"/>
    <property type="match status" value="1"/>
</dbReference>
<proteinExistence type="predicted"/>
<dbReference type="Gene3D" id="1.10.1660.10">
    <property type="match status" value="1"/>
</dbReference>
<dbReference type="RefSeq" id="WP_066547591.1">
    <property type="nucleotide sequence ID" value="NZ_MASJ01000039.1"/>
</dbReference>
<feature type="domain" description="HTH merR-type" evidence="2">
    <location>
        <begin position="6"/>
        <end position="76"/>
    </location>
</feature>
<sequence length="278" mass="32965">MPQQRLYSIGEMAKITNVSVQTLRYYDQIGLLKPVRVDATTNYRYYDEAQIYIMDLIKSLKYIGTPLEDIKKAQAFTPEEMLLYLTEQEKVMEHKIRRMVEVQHTLLKTKKQLENHLLIPIYNEVYESVEEQQRLLAVRTNDLTADYVPNEYFSALTKTVEREGVAMNSRYGGIYPLRPYEQLQHVVYSHVFTPLLTDRYIEVLDDEMDVLRMQEGQYACIAFKYDLNTYLSQYQKLYQYIQEHELTPTSDVYEFFVQANYSPNETPVYVMELKVKIS</sequence>
<protein>
    <recommendedName>
        <fullName evidence="2">HTH merR-type domain-containing protein</fullName>
    </recommendedName>
</protein>
<dbReference type="PROSITE" id="PS00552">
    <property type="entry name" value="HTH_MERR_1"/>
    <property type="match status" value="1"/>
</dbReference>
<reference evidence="3 4" key="1">
    <citation type="submission" date="2016-07" db="EMBL/GenBank/DDBJ databases">
        <title>Caryophanon tenue genome sequencing.</title>
        <authorList>
            <person name="Verma A."/>
            <person name="Pal Y."/>
            <person name="Krishnamurthi S."/>
        </authorList>
    </citation>
    <scope>NUCLEOTIDE SEQUENCE [LARGE SCALE GENOMIC DNA]</scope>
    <source>
        <strain evidence="3 4">DSM 14152</strain>
    </source>
</reference>
<dbReference type="SUPFAM" id="SSF46955">
    <property type="entry name" value="Putative DNA-binding domain"/>
    <property type="match status" value="1"/>
</dbReference>
<gene>
    <name evidence="3" type="ORF">A6M13_05765</name>
</gene>
<dbReference type="Gene3D" id="3.20.80.10">
    <property type="entry name" value="Regulatory factor, effector binding domain"/>
    <property type="match status" value="1"/>
</dbReference>
<evidence type="ECO:0000259" key="2">
    <source>
        <dbReference type="PROSITE" id="PS50937"/>
    </source>
</evidence>
<dbReference type="Pfam" id="PF06445">
    <property type="entry name" value="GyrI-like"/>
    <property type="match status" value="1"/>
</dbReference>
<evidence type="ECO:0000313" key="3">
    <source>
        <dbReference type="EMBL" id="OCS82906.1"/>
    </source>
</evidence>
<accession>A0A1C0Y6W9</accession>
<dbReference type="GO" id="GO:0003700">
    <property type="term" value="F:DNA-binding transcription factor activity"/>
    <property type="evidence" value="ECO:0007669"/>
    <property type="project" value="InterPro"/>
</dbReference>
<evidence type="ECO:0000313" key="4">
    <source>
        <dbReference type="Proteomes" id="UP000093199"/>
    </source>
</evidence>
<dbReference type="PANTHER" id="PTHR30204">
    <property type="entry name" value="REDOX-CYCLING DRUG-SENSING TRANSCRIPTIONAL ACTIVATOR SOXR"/>
    <property type="match status" value="1"/>
</dbReference>
<dbReference type="InterPro" id="IPR011256">
    <property type="entry name" value="Reg_factor_effector_dom_sf"/>
</dbReference>
<dbReference type="EMBL" id="MASJ01000039">
    <property type="protein sequence ID" value="OCS82906.1"/>
    <property type="molecule type" value="Genomic_DNA"/>
</dbReference>
<name>A0A1C0Y6W9_9BACL</name>
<keyword evidence="1" id="KW-0238">DNA-binding</keyword>
<dbReference type="InterPro" id="IPR009061">
    <property type="entry name" value="DNA-bd_dom_put_sf"/>
</dbReference>
<dbReference type="InterPro" id="IPR029442">
    <property type="entry name" value="GyrI-like"/>
</dbReference>
<dbReference type="OrthoDB" id="9773308at2"/>
<dbReference type="GO" id="GO:0003677">
    <property type="term" value="F:DNA binding"/>
    <property type="evidence" value="ECO:0007669"/>
    <property type="project" value="UniProtKB-KW"/>
</dbReference>
<organism evidence="3 4">
    <name type="scientific">Caryophanon tenue</name>
    <dbReference type="NCBI Taxonomy" id="33978"/>
    <lineage>
        <taxon>Bacteria</taxon>
        <taxon>Bacillati</taxon>
        <taxon>Bacillota</taxon>
        <taxon>Bacilli</taxon>
        <taxon>Bacillales</taxon>
        <taxon>Caryophanaceae</taxon>
        <taxon>Caryophanon</taxon>
    </lineage>
</organism>
<comment type="caution">
    <text evidence="3">The sequence shown here is derived from an EMBL/GenBank/DDBJ whole genome shotgun (WGS) entry which is preliminary data.</text>
</comment>